<evidence type="ECO:0008006" key="5">
    <source>
        <dbReference type="Google" id="ProtNLM"/>
    </source>
</evidence>
<accession>A0AAP0R2F2</accession>
<dbReference type="InterPro" id="IPR046960">
    <property type="entry name" value="PPR_At4g14850-like_plant"/>
</dbReference>
<dbReference type="Gene3D" id="1.25.40.10">
    <property type="entry name" value="Tetratricopeptide repeat domain"/>
    <property type="match status" value="2"/>
</dbReference>
<dbReference type="InterPro" id="IPR002885">
    <property type="entry name" value="PPR_rpt"/>
</dbReference>
<organism evidence="3 4">
    <name type="scientific">Liquidambar formosana</name>
    <name type="common">Formosan gum</name>
    <dbReference type="NCBI Taxonomy" id="63359"/>
    <lineage>
        <taxon>Eukaryota</taxon>
        <taxon>Viridiplantae</taxon>
        <taxon>Streptophyta</taxon>
        <taxon>Embryophyta</taxon>
        <taxon>Tracheophyta</taxon>
        <taxon>Spermatophyta</taxon>
        <taxon>Magnoliopsida</taxon>
        <taxon>eudicotyledons</taxon>
        <taxon>Gunneridae</taxon>
        <taxon>Pentapetalae</taxon>
        <taxon>Saxifragales</taxon>
        <taxon>Altingiaceae</taxon>
        <taxon>Liquidambar</taxon>
    </lineage>
</organism>
<dbReference type="PANTHER" id="PTHR47926">
    <property type="entry name" value="PENTATRICOPEPTIDE REPEAT-CONTAINING PROTEIN"/>
    <property type="match status" value="1"/>
</dbReference>
<protein>
    <recommendedName>
        <fullName evidence="5">Pentatricopeptide repeat-containing protein</fullName>
    </recommendedName>
</protein>
<keyword evidence="4" id="KW-1185">Reference proteome</keyword>
<dbReference type="Proteomes" id="UP001415857">
    <property type="component" value="Unassembled WGS sequence"/>
</dbReference>
<dbReference type="NCBIfam" id="TIGR00756">
    <property type="entry name" value="PPR"/>
    <property type="match status" value="2"/>
</dbReference>
<evidence type="ECO:0000256" key="2">
    <source>
        <dbReference type="PROSITE-ProRule" id="PRU00708"/>
    </source>
</evidence>
<dbReference type="EMBL" id="JBBPBK010000015">
    <property type="protein sequence ID" value="KAK9268407.1"/>
    <property type="molecule type" value="Genomic_DNA"/>
</dbReference>
<dbReference type="SUPFAM" id="SSF48452">
    <property type="entry name" value="TPR-like"/>
    <property type="match status" value="1"/>
</dbReference>
<dbReference type="FunFam" id="1.25.40.10:FF:000090">
    <property type="entry name" value="Pentatricopeptide repeat-containing protein, chloroplastic"/>
    <property type="match status" value="1"/>
</dbReference>
<dbReference type="InterPro" id="IPR046848">
    <property type="entry name" value="E_motif"/>
</dbReference>
<feature type="repeat" description="PPR" evidence="2">
    <location>
        <begin position="125"/>
        <end position="159"/>
    </location>
</feature>
<reference evidence="3 4" key="1">
    <citation type="journal article" date="2024" name="Plant J.">
        <title>Genome sequences and population genomics reveal climatic adaptation and genomic divergence between two closely related sweetgum species.</title>
        <authorList>
            <person name="Xu W.Q."/>
            <person name="Ren C.Q."/>
            <person name="Zhang X.Y."/>
            <person name="Comes H.P."/>
            <person name="Liu X.H."/>
            <person name="Li Y.G."/>
            <person name="Kettle C.J."/>
            <person name="Jalonen R."/>
            <person name="Gaisberger H."/>
            <person name="Ma Y.Z."/>
            <person name="Qiu Y.X."/>
        </authorList>
    </citation>
    <scope>NUCLEOTIDE SEQUENCE [LARGE SCALE GENOMIC DNA]</scope>
    <source>
        <strain evidence="3">Hangzhou</strain>
    </source>
</reference>
<gene>
    <name evidence="3" type="ORF">L1049_000157</name>
</gene>
<dbReference type="Pfam" id="PF13041">
    <property type="entry name" value="PPR_2"/>
    <property type="match status" value="2"/>
</dbReference>
<sequence>MDVYCKCGCISLARDLFDNMPEKNLFCWNIIINGHVEDSAYEEALLLFREMQLKGIKGDKVTMVSLLLACTHLGALELGKWFHAYIEKEKIEVDVPLGTTLVDMYAKCGSIEIALKVFQELPTKDVMTWTALIVGLAMSGEGEKALEFFHEMQMNGVKPDAITFVGVLAACSHAGLVDEGLSHFNSMSNRYGIEPSIEHYGCMIDLLGRAGHIAKAEELIQNMPMAPDYFVLGGLLGACRIHGNLEAAERAAQQLLELDPDNGGTYVLLSNIYSSLKKWEEAKRVRELMVERNIKKPPGCSHD</sequence>
<comment type="caution">
    <text evidence="3">The sequence shown here is derived from an EMBL/GenBank/DDBJ whole genome shotgun (WGS) entry which is preliminary data.</text>
</comment>
<keyword evidence="1" id="KW-0677">Repeat</keyword>
<dbReference type="PROSITE" id="PS51375">
    <property type="entry name" value="PPR"/>
    <property type="match status" value="2"/>
</dbReference>
<dbReference type="PANTHER" id="PTHR47926:SF436">
    <property type="entry name" value="PENTATRICOPEPTIDE REPEAT-CONTAINING PROTEIN ELI1, CHLOROPLASTIC-LIKE ISOFORM X2"/>
    <property type="match status" value="1"/>
</dbReference>
<dbReference type="GO" id="GO:0009451">
    <property type="term" value="P:RNA modification"/>
    <property type="evidence" value="ECO:0007669"/>
    <property type="project" value="InterPro"/>
</dbReference>
<evidence type="ECO:0000256" key="1">
    <source>
        <dbReference type="ARBA" id="ARBA00022737"/>
    </source>
</evidence>
<name>A0AAP0R2F2_LIQFO</name>
<evidence type="ECO:0000313" key="3">
    <source>
        <dbReference type="EMBL" id="KAK9268407.1"/>
    </source>
</evidence>
<dbReference type="Pfam" id="PF20431">
    <property type="entry name" value="E_motif"/>
    <property type="match status" value="1"/>
</dbReference>
<dbReference type="AlphaFoldDB" id="A0AAP0R2F2"/>
<feature type="repeat" description="PPR" evidence="2">
    <location>
        <begin position="24"/>
        <end position="58"/>
    </location>
</feature>
<dbReference type="Pfam" id="PF01535">
    <property type="entry name" value="PPR"/>
    <property type="match status" value="1"/>
</dbReference>
<dbReference type="GO" id="GO:0003723">
    <property type="term" value="F:RNA binding"/>
    <property type="evidence" value="ECO:0007669"/>
    <property type="project" value="InterPro"/>
</dbReference>
<evidence type="ECO:0000313" key="4">
    <source>
        <dbReference type="Proteomes" id="UP001415857"/>
    </source>
</evidence>
<proteinExistence type="predicted"/>
<dbReference type="InterPro" id="IPR011990">
    <property type="entry name" value="TPR-like_helical_dom_sf"/>
</dbReference>